<dbReference type="InterPro" id="IPR004101">
    <property type="entry name" value="Mur_ligase_C"/>
</dbReference>
<gene>
    <name evidence="9" type="ORF">UFOPK2992_00258</name>
</gene>
<dbReference type="SUPFAM" id="SSF53244">
    <property type="entry name" value="MurD-like peptide ligases, peptide-binding domain"/>
    <property type="match status" value="1"/>
</dbReference>
<dbReference type="GO" id="GO:0008360">
    <property type="term" value="P:regulation of cell shape"/>
    <property type="evidence" value="ECO:0007669"/>
    <property type="project" value="InterPro"/>
</dbReference>
<dbReference type="GO" id="GO:0051301">
    <property type="term" value="P:cell division"/>
    <property type="evidence" value="ECO:0007669"/>
    <property type="project" value="InterPro"/>
</dbReference>
<evidence type="ECO:0000256" key="3">
    <source>
        <dbReference type="ARBA" id="ARBA00022490"/>
    </source>
</evidence>
<reference evidence="9" key="1">
    <citation type="submission" date="2020-05" db="EMBL/GenBank/DDBJ databases">
        <authorList>
            <person name="Chiriac C."/>
            <person name="Salcher M."/>
            <person name="Ghai R."/>
            <person name="Kavagutti S V."/>
        </authorList>
    </citation>
    <scope>NUCLEOTIDE SEQUENCE</scope>
</reference>
<feature type="domain" description="Mur ligase central" evidence="8">
    <location>
        <begin position="115"/>
        <end position="289"/>
    </location>
</feature>
<evidence type="ECO:0000256" key="1">
    <source>
        <dbReference type="ARBA" id="ARBA00004496"/>
    </source>
</evidence>
<sequence>MPRVLVYGVAIAGTATIRALVQRGYIVVAADDSVNDTKVAVAHEFGIELVASPDTAAIQRLVASCDFVAPAPGVPETHPVVLAALALGKPLRTEIDLAYEWEQQRSGGPRPMLAVTGTDGKTTTTLLATDMLIAAGLNAAAVGNTDIPLIEAIDDASLDAFVVECTSFRLSWTTMFRAEAAAWLNLAPDHLNWHVDLASYEAAKARIWMHQRPDDVAIGFASDPTVMRHLEGVRGRGLSFGLSGADYRCERLPVVGGALVGPRGTLCSVDEMRRSLPHDITNALAAAALVEQSGLAGTAAIAAALRSFVGPPHRIEPVGQGGGVHWYNDSKATTPHAALTAIRAFNRVVLIAGGRNKGLDLASLASEPQRMRGVVAIGESSDIIANAFAGMCPIQRATSMREAVEIAGSMARSGDAVVLSPGCASFDWYPDGGYPARGDDYRECVHAYLGEGRVTQ</sequence>
<evidence type="ECO:0000256" key="6">
    <source>
        <dbReference type="ARBA" id="ARBA00022840"/>
    </source>
</evidence>
<keyword evidence="5" id="KW-0547">Nucleotide-binding</keyword>
<dbReference type="GO" id="GO:0005524">
    <property type="term" value="F:ATP binding"/>
    <property type="evidence" value="ECO:0007669"/>
    <property type="project" value="UniProtKB-KW"/>
</dbReference>
<dbReference type="SUPFAM" id="SSF51984">
    <property type="entry name" value="MurCD N-terminal domain"/>
    <property type="match status" value="1"/>
</dbReference>
<dbReference type="GO" id="GO:0008764">
    <property type="term" value="F:UDP-N-acetylmuramoylalanine-D-glutamate ligase activity"/>
    <property type="evidence" value="ECO:0007669"/>
    <property type="project" value="UniProtKB-EC"/>
</dbReference>
<evidence type="ECO:0000259" key="7">
    <source>
        <dbReference type="Pfam" id="PF02875"/>
    </source>
</evidence>
<comment type="subcellular location">
    <subcellularLocation>
        <location evidence="1">Cytoplasm</location>
    </subcellularLocation>
</comment>
<dbReference type="InterPro" id="IPR036565">
    <property type="entry name" value="Mur-like_cat_sf"/>
</dbReference>
<evidence type="ECO:0000313" key="9">
    <source>
        <dbReference type="EMBL" id="CAB4788904.1"/>
    </source>
</evidence>
<dbReference type="PANTHER" id="PTHR43692">
    <property type="entry name" value="UDP-N-ACETYLMURAMOYLALANINE--D-GLUTAMATE LIGASE"/>
    <property type="match status" value="1"/>
</dbReference>
<dbReference type="EMBL" id="CAFAAI010000024">
    <property type="protein sequence ID" value="CAB4788904.1"/>
    <property type="molecule type" value="Genomic_DNA"/>
</dbReference>
<dbReference type="UniPathway" id="UPA00219"/>
<keyword evidence="3" id="KW-0963">Cytoplasm</keyword>
<dbReference type="NCBIfam" id="TIGR01087">
    <property type="entry name" value="murD"/>
    <property type="match status" value="1"/>
</dbReference>
<dbReference type="Gene3D" id="3.40.1190.10">
    <property type="entry name" value="Mur-like, catalytic domain"/>
    <property type="match status" value="1"/>
</dbReference>
<evidence type="ECO:0000256" key="2">
    <source>
        <dbReference type="ARBA" id="ARBA00004752"/>
    </source>
</evidence>
<organism evidence="9">
    <name type="scientific">freshwater metagenome</name>
    <dbReference type="NCBI Taxonomy" id="449393"/>
    <lineage>
        <taxon>unclassified sequences</taxon>
        <taxon>metagenomes</taxon>
        <taxon>ecological metagenomes</taxon>
    </lineage>
</organism>
<protein>
    <submittedName>
        <fullName evidence="9">Unannotated protein</fullName>
    </submittedName>
</protein>
<dbReference type="AlphaFoldDB" id="A0A6J6X0L4"/>
<evidence type="ECO:0000259" key="8">
    <source>
        <dbReference type="Pfam" id="PF08245"/>
    </source>
</evidence>
<dbReference type="Pfam" id="PF08245">
    <property type="entry name" value="Mur_ligase_M"/>
    <property type="match status" value="1"/>
</dbReference>
<dbReference type="GO" id="GO:0005737">
    <property type="term" value="C:cytoplasm"/>
    <property type="evidence" value="ECO:0007669"/>
    <property type="project" value="UniProtKB-SubCell"/>
</dbReference>
<keyword evidence="6" id="KW-0067">ATP-binding</keyword>
<dbReference type="InterPro" id="IPR036615">
    <property type="entry name" value="Mur_ligase_C_dom_sf"/>
</dbReference>
<comment type="pathway">
    <text evidence="2">Cell wall biogenesis; peptidoglycan biosynthesis.</text>
</comment>
<accession>A0A6J6X0L4</accession>
<feature type="domain" description="Mur ligase C-terminal" evidence="7">
    <location>
        <begin position="313"/>
        <end position="421"/>
    </location>
</feature>
<dbReference type="InterPro" id="IPR013221">
    <property type="entry name" value="Mur_ligase_cen"/>
</dbReference>
<dbReference type="SUPFAM" id="SSF53623">
    <property type="entry name" value="MurD-like peptide ligases, catalytic domain"/>
    <property type="match status" value="1"/>
</dbReference>
<proteinExistence type="inferred from homology"/>
<keyword evidence="4" id="KW-0436">Ligase</keyword>
<dbReference type="HAMAP" id="MF_00639">
    <property type="entry name" value="MurD"/>
    <property type="match status" value="1"/>
</dbReference>
<dbReference type="Pfam" id="PF02875">
    <property type="entry name" value="Mur_ligase_C"/>
    <property type="match status" value="1"/>
</dbReference>
<evidence type="ECO:0000256" key="5">
    <source>
        <dbReference type="ARBA" id="ARBA00022741"/>
    </source>
</evidence>
<dbReference type="Gene3D" id="3.90.190.20">
    <property type="entry name" value="Mur ligase, C-terminal domain"/>
    <property type="match status" value="1"/>
</dbReference>
<dbReference type="Gene3D" id="3.40.50.720">
    <property type="entry name" value="NAD(P)-binding Rossmann-like Domain"/>
    <property type="match status" value="1"/>
</dbReference>
<evidence type="ECO:0000256" key="4">
    <source>
        <dbReference type="ARBA" id="ARBA00022598"/>
    </source>
</evidence>
<dbReference type="GO" id="GO:0009252">
    <property type="term" value="P:peptidoglycan biosynthetic process"/>
    <property type="evidence" value="ECO:0007669"/>
    <property type="project" value="UniProtKB-UniPathway"/>
</dbReference>
<name>A0A6J6X0L4_9ZZZZ</name>
<dbReference type="InterPro" id="IPR005762">
    <property type="entry name" value="MurD"/>
</dbReference>
<dbReference type="PANTHER" id="PTHR43692:SF1">
    <property type="entry name" value="UDP-N-ACETYLMURAMOYLALANINE--D-GLUTAMATE LIGASE"/>
    <property type="match status" value="1"/>
</dbReference>